<feature type="transmembrane region" description="Helical" evidence="1">
    <location>
        <begin position="144"/>
        <end position="164"/>
    </location>
</feature>
<proteinExistence type="predicted"/>
<comment type="caution">
    <text evidence="2">The sequence shown here is derived from an EMBL/GenBank/DDBJ whole genome shotgun (WGS) entry which is preliminary data.</text>
</comment>
<keyword evidence="1" id="KW-0812">Transmembrane</keyword>
<name>A0A1Y2F0C7_9FUNG</name>
<keyword evidence="3" id="KW-1185">Reference proteome</keyword>
<dbReference type="AlphaFoldDB" id="A0A1Y2F0C7"/>
<evidence type="ECO:0000313" key="3">
    <source>
        <dbReference type="Proteomes" id="UP000193920"/>
    </source>
</evidence>
<keyword evidence="1" id="KW-1133">Transmembrane helix</keyword>
<protein>
    <submittedName>
        <fullName evidence="2">Uncharacterized protein</fullName>
    </submittedName>
</protein>
<gene>
    <name evidence="2" type="ORF">LY90DRAFT_630252</name>
</gene>
<evidence type="ECO:0000313" key="2">
    <source>
        <dbReference type="EMBL" id="ORY76425.1"/>
    </source>
</evidence>
<feature type="transmembrane region" description="Helical" evidence="1">
    <location>
        <begin position="117"/>
        <end position="138"/>
    </location>
</feature>
<reference evidence="2 3" key="1">
    <citation type="submission" date="2016-08" db="EMBL/GenBank/DDBJ databases">
        <title>A Parts List for Fungal Cellulosomes Revealed by Comparative Genomics.</title>
        <authorList>
            <consortium name="DOE Joint Genome Institute"/>
            <person name="Haitjema C.H."/>
            <person name="Gilmore S.P."/>
            <person name="Henske J.K."/>
            <person name="Solomon K.V."/>
            <person name="De Groot R."/>
            <person name="Kuo A."/>
            <person name="Mondo S.J."/>
            <person name="Salamov A.A."/>
            <person name="Labutti K."/>
            <person name="Zhao Z."/>
            <person name="Chiniquy J."/>
            <person name="Barry K."/>
            <person name="Brewer H.M."/>
            <person name="Purvine S.O."/>
            <person name="Wright A.T."/>
            <person name="Boxma B."/>
            <person name="Van Alen T."/>
            <person name="Hackstein J.H."/>
            <person name="Baker S.E."/>
            <person name="Grigoriev I.V."/>
            <person name="O'Malley M.A."/>
        </authorList>
    </citation>
    <scope>NUCLEOTIDE SEQUENCE [LARGE SCALE GENOMIC DNA]</scope>
    <source>
        <strain evidence="2 3">G1</strain>
    </source>
</reference>
<organism evidence="2 3">
    <name type="scientific">Neocallimastix californiae</name>
    <dbReference type="NCBI Taxonomy" id="1754190"/>
    <lineage>
        <taxon>Eukaryota</taxon>
        <taxon>Fungi</taxon>
        <taxon>Fungi incertae sedis</taxon>
        <taxon>Chytridiomycota</taxon>
        <taxon>Chytridiomycota incertae sedis</taxon>
        <taxon>Neocallimastigomycetes</taxon>
        <taxon>Neocallimastigales</taxon>
        <taxon>Neocallimastigaceae</taxon>
        <taxon>Neocallimastix</taxon>
    </lineage>
</organism>
<evidence type="ECO:0000256" key="1">
    <source>
        <dbReference type="SAM" id="Phobius"/>
    </source>
</evidence>
<keyword evidence="1" id="KW-0472">Membrane</keyword>
<accession>A0A1Y2F0C7</accession>
<dbReference type="Proteomes" id="UP000193920">
    <property type="component" value="Unassembled WGS sequence"/>
</dbReference>
<dbReference type="EMBL" id="MCOG01000022">
    <property type="protein sequence ID" value="ORY76425.1"/>
    <property type="molecule type" value="Genomic_DNA"/>
</dbReference>
<sequence>MSKEDVLKIKDEKYTSFYCKNDICVKTDPLYDDKTVEIPDEHGNVTTYIVDTCNIQAAQNNDCPSMECNTDSDCLSNKCVNKHCVFNNKEPMIHCEDIQGPDFLFIKGELYMHCGKAWGIFVVVMMNVLLNDVMMVVYPTQMNIITPGSTELVMGLYLVLFLHVY</sequence>